<keyword evidence="4" id="KW-0472">Membrane</keyword>
<keyword evidence="7" id="KW-1185">Reference proteome</keyword>
<accession>A0A917I4F0</accession>
<feature type="domain" description="Methyl-accepting transducer" evidence="5">
    <location>
        <begin position="204"/>
        <end position="451"/>
    </location>
</feature>
<name>A0A917I4F0_9HYPH</name>
<gene>
    <name evidence="6" type="ORF">GCM10007036_09010</name>
</gene>
<dbReference type="Gene3D" id="1.10.287.950">
    <property type="entry name" value="Methyl-accepting chemotaxis protein"/>
    <property type="match status" value="1"/>
</dbReference>
<dbReference type="Pfam" id="PF00015">
    <property type="entry name" value="MCPsignal"/>
    <property type="match status" value="1"/>
</dbReference>
<evidence type="ECO:0000256" key="1">
    <source>
        <dbReference type="ARBA" id="ARBA00023224"/>
    </source>
</evidence>
<dbReference type="EMBL" id="BMES01000001">
    <property type="protein sequence ID" value="GGH11728.1"/>
    <property type="molecule type" value="Genomic_DNA"/>
</dbReference>
<dbReference type="GO" id="GO:0007165">
    <property type="term" value="P:signal transduction"/>
    <property type="evidence" value="ECO:0007669"/>
    <property type="project" value="UniProtKB-KW"/>
</dbReference>
<keyword evidence="4" id="KW-0812">Transmembrane</keyword>
<dbReference type="InterPro" id="IPR004090">
    <property type="entry name" value="Chemotax_Me-accpt_rcpt"/>
</dbReference>
<proteinExistence type="inferred from homology"/>
<evidence type="ECO:0000256" key="3">
    <source>
        <dbReference type="PROSITE-ProRule" id="PRU00284"/>
    </source>
</evidence>
<protein>
    <recommendedName>
        <fullName evidence="5">Methyl-accepting transducer domain-containing protein</fullName>
    </recommendedName>
</protein>
<dbReference type="PANTHER" id="PTHR32089">
    <property type="entry name" value="METHYL-ACCEPTING CHEMOTAXIS PROTEIN MCPB"/>
    <property type="match status" value="1"/>
</dbReference>
<organism evidence="6 7">
    <name type="scientific">Alsobacter metallidurans</name>
    <dbReference type="NCBI Taxonomy" id="340221"/>
    <lineage>
        <taxon>Bacteria</taxon>
        <taxon>Pseudomonadati</taxon>
        <taxon>Pseudomonadota</taxon>
        <taxon>Alphaproteobacteria</taxon>
        <taxon>Hyphomicrobiales</taxon>
        <taxon>Alsobacteraceae</taxon>
        <taxon>Alsobacter</taxon>
    </lineage>
</organism>
<evidence type="ECO:0000256" key="4">
    <source>
        <dbReference type="SAM" id="Phobius"/>
    </source>
</evidence>
<keyword evidence="4" id="KW-1133">Transmembrane helix</keyword>
<comment type="similarity">
    <text evidence="2">Belongs to the methyl-accepting chemotaxis (MCP) protein family.</text>
</comment>
<keyword evidence="1 3" id="KW-0807">Transducer</keyword>
<evidence type="ECO:0000259" key="5">
    <source>
        <dbReference type="PROSITE" id="PS50111"/>
    </source>
</evidence>
<reference evidence="6" key="1">
    <citation type="journal article" date="2014" name="Int. J. Syst. Evol. Microbiol.">
        <title>Complete genome sequence of Corynebacterium casei LMG S-19264T (=DSM 44701T), isolated from a smear-ripened cheese.</title>
        <authorList>
            <consortium name="US DOE Joint Genome Institute (JGI-PGF)"/>
            <person name="Walter F."/>
            <person name="Albersmeier A."/>
            <person name="Kalinowski J."/>
            <person name="Ruckert C."/>
        </authorList>
    </citation>
    <scope>NUCLEOTIDE SEQUENCE</scope>
    <source>
        <strain evidence="6">CGMCC 1.12214</strain>
    </source>
</reference>
<dbReference type="GO" id="GO:0016020">
    <property type="term" value="C:membrane"/>
    <property type="evidence" value="ECO:0007669"/>
    <property type="project" value="InterPro"/>
</dbReference>
<dbReference type="GO" id="GO:0004888">
    <property type="term" value="F:transmembrane signaling receptor activity"/>
    <property type="evidence" value="ECO:0007669"/>
    <property type="project" value="InterPro"/>
</dbReference>
<reference evidence="6" key="2">
    <citation type="submission" date="2020-09" db="EMBL/GenBank/DDBJ databases">
        <authorList>
            <person name="Sun Q."/>
            <person name="Zhou Y."/>
        </authorList>
    </citation>
    <scope>NUCLEOTIDE SEQUENCE</scope>
    <source>
        <strain evidence="6">CGMCC 1.12214</strain>
    </source>
</reference>
<sequence>MTMLQQFRAWVAPRFLAFLWFNAALVAGLALLAEREQAALLIAVSLTLTLACSAAYRAWGTVLATRVVTSIAIVAYGALYLLCAEGSGVILDVHMTFFAALAIAAAWCCWRSLVAAAGFVVLHHLVLNAVYPGAVFPAASSMARVLLHGFVVAVEVAALSLLTSKLAEAFGTSERALAQAEESRAEAARLAADYQLVAERESRAHRHIVDMARAFPQTIAELRGSFDQAAREMHDTSGSLTTMSTSASELATQVEDCAASTAERAPMVHMATQELTSAIGEIANRMSETAMLTCQGRDRAAEAQALADELSGSIDRIASFVDMIRNVAQQTNLLALNATIEAARAGEAGRGFAVVANEVKSLSAQTATAAVAIERQVDEVVSISKRTVDGVRFFASALDSIDESAIEIAASVEQQHAAIEEIATAVSFISRGAENMREFSTRAAGAADRTKGSALTAGSAATSVQLAADRLNTDVERFLHKLVQEV</sequence>
<feature type="transmembrane region" description="Helical" evidence="4">
    <location>
        <begin position="39"/>
        <end position="56"/>
    </location>
</feature>
<feature type="transmembrane region" description="Helical" evidence="4">
    <location>
        <begin position="12"/>
        <end position="32"/>
    </location>
</feature>
<dbReference type="SUPFAM" id="SSF58104">
    <property type="entry name" value="Methyl-accepting chemotaxis protein (MCP) signaling domain"/>
    <property type="match status" value="1"/>
</dbReference>
<feature type="transmembrane region" description="Helical" evidence="4">
    <location>
        <begin position="62"/>
        <end position="82"/>
    </location>
</feature>
<dbReference type="SMART" id="SM00283">
    <property type="entry name" value="MA"/>
    <property type="match status" value="1"/>
</dbReference>
<dbReference type="InterPro" id="IPR004089">
    <property type="entry name" value="MCPsignal_dom"/>
</dbReference>
<dbReference type="PROSITE" id="PS50111">
    <property type="entry name" value="CHEMOTAXIS_TRANSDUC_2"/>
    <property type="match status" value="1"/>
</dbReference>
<dbReference type="GO" id="GO:0006935">
    <property type="term" value="P:chemotaxis"/>
    <property type="evidence" value="ECO:0007669"/>
    <property type="project" value="InterPro"/>
</dbReference>
<evidence type="ECO:0000256" key="2">
    <source>
        <dbReference type="ARBA" id="ARBA00029447"/>
    </source>
</evidence>
<dbReference type="AlphaFoldDB" id="A0A917I4F0"/>
<dbReference type="RefSeq" id="WP_188516509.1">
    <property type="nucleotide sequence ID" value="NZ_BMES01000001.1"/>
</dbReference>
<dbReference type="PANTHER" id="PTHR32089:SF112">
    <property type="entry name" value="LYSOZYME-LIKE PROTEIN-RELATED"/>
    <property type="match status" value="1"/>
</dbReference>
<evidence type="ECO:0000313" key="7">
    <source>
        <dbReference type="Proteomes" id="UP000603912"/>
    </source>
</evidence>
<comment type="caution">
    <text evidence="6">The sequence shown here is derived from an EMBL/GenBank/DDBJ whole genome shotgun (WGS) entry which is preliminary data.</text>
</comment>
<dbReference type="PRINTS" id="PR00260">
    <property type="entry name" value="CHEMTRNSDUCR"/>
</dbReference>
<evidence type="ECO:0000313" key="6">
    <source>
        <dbReference type="EMBL" id="GGH11728.1"/>
    </source>
</evidence>
<dbReference type="Proteomes" id="UP000603912">
    <property type="component" value="Unassembled WGS sequence"/>
</dbReference>